<accession>A0ACC0V282</accession>
<gene>
    <name evidence="1" type="ORF">N3K66_004811</name>
</gene>
<keyword evidence="2" id="KW-1185">Reference proteome</keyword>
<name>A0ACC0V282_9HYPO</name>
<comment type="caution">
    <text evidence="1">The sequence shown here is derived from an EMBL/GenBank/DDBJ whole genome shotgun (WGS) entry which is preliminary data.</text>
</comment>
<evidence type="ECO:0000313" key="2">
    <source>
        <dbReference type="Proteomes" id="UP001163324"/>
    </source>
</evidence>
<dbReference type="Proteomes" id="UP001163324">
    <property type="component" value="Chromosome 4"/>
</dbReference>
<protein>
    <submittedName>
        <fullName evidence="1">Uncharacterized protein</fullName>
    </submittedName>
</protein>
<proteinExistence type="predicted"/>
<reference evidence="1" key="1">
    <citation type="submission" date="2022-10" db="EMBL/GenBank/DDBJ databases">
        <title>Complete Genome of Trichothecium roseum strain YXFP-22015, a Plant Pathogen Isolated from Citrus.</title>
        <authorList>
            <person name="Wang Y."/>
            <person name="Zhu L."/>
        </authorList>
    </citation>
    <scope>NUCLEOTIDE SEQUENCE</scope>
    <source>
        <strain evidence="1">YXFP-22015</strain>
    </source>
</reference>
<sequence>MPHSVRSSPERSMQSILIIGAGNFGAATALTYANKGGYKVTLVDTAGYPNPRAASHDVNKIVRDDYPDVLYMRMLQNAMPMWRAGDLYKNFYHQVGMLRADPSEFGRKSMAAYKALGIDNKSEFLPVSEVRRRWNGCFATSDFGDLDSVLYNPSVGFAQADKALGAVVQAAVDAGVDYVIGEMDKLVFGPGGSTRCTGVVLKSGETLEADRTLLATGARTAPLLAQSAPEWKKLHIGDRLLATGAVSFHAKVHGAQHEKFAPIPVLKNCLPSVKGEGMSILPDGTIKFNCDMCFTNMVEFAPTGEKMSMAPDASMYNVWTGPKFIDFFEKRARRTIDGLYGDEVKDIAIDAYRMCWDASTPTHDFLITPHPHSEGLYVATGGSFHGWKFLPVIGNYVADMMDGCLDSEYADRWAWDKKGGDGHSANPTYQIVGDLQDWIKAEQ</sequence>
<organism evidence="1 2">
    <name type="scientific">Trichothecium roseum</name>
    <dbReference type="NCBI Taxonomy" id="47278"/>
    <lineage>
        <taxon>Eukaryota</taxon>
        <taxon>Fungi</taxon>
        <taxon>Dikarya</taxon>
        <taxon>Ascomycota</taxon>
        <taxon>Pezizomycotina</taxon>
        <taxon>Sordariomycetes</taxon>
        <taxon>Hypocreomycetidae</taxon>
        <taxon>Hypocreales</taxon>
        <taxon>Hypocreales incertae sedis</taxon>
        <taxon>Trichothecium</taxon>
    </lineage>
</organism>
<dbReference type="EMBL" id="CM047943">
    <property type="protein sequence ID" value="KAI9900549.1"/>
    <property type="molecule type" value="Genomic_DNA"/>
</dbReference>
<evidence type="ECO:0000313" key="1">
    <source>
        <dbReference type="EMBL" id="KAI9900549.1"/>
    </source>
</evidence>